<dbReference type="GO" id="GO:0005615">
    <property type="term" value="C:extracellular space"/>
    <property type="evidence" value="ECO:0007669"/>
    <property type="project" value="InterPro"/>
</dbReference>
<dbReference type="InterPro" id="IPR023796">
    <property type="entry name" value="Serpin_dom"/>
</dbReference>
<sequence length="409" mass="45713">MASSRRSTFHDGRTMYRVLTVLFFASACHCKTEFSGRARNFSIELLHYTAQETGGHVVISPFGVWTLMTGVALGATGKSYDQLTKAFVLPKNPNTIINGYANLSRAVLSHTPAVSLTSKNFVFLDHGFTIYDEFRRTIQDDFGATIQTLDFKDSDKAAQAANNIIQKSGATVSNVLRSDDFTESRMILTNAISFKGLWALPFNTTETIVEPFYDENNKRIGKVNMMYQKAAVPFSNIRDMKALALELPYGNDGKYSMLLLLPYPKIKVTDVYKKFEIVSIKGIFDQLQKDVDEFGLEEIDVRLPRFRISTNVVLNKPLGYMGVNDIFEPHLASFGRVTKEEIFVSAIVHKADIEVTESGTVASATTSAYLADRIASPNFLANRPFIYFVMEKTTTTVIFGGIYSKPTIF</sequence>
<comment type="caution">
    <text evidence="3">The sequence shown here is derived from an EMBL/GenBank/DDBJ whole genome shotgun (WGS) entry which is preliminary data.</text>
</comment>
<organism evidence="3 4">
    <name type="scientific">Parnassius apollo</name>
    <name type="common">Apollo butterfly</name>
    <name type="synonym">Papilio apollo</name>
    <dbReference type="NCBI Taxonomy" id="110799"/>
    <lineage>
        <taxon>Eukaryota</taxon>
        <taxon>Metazoa</taxon>
        <taxon>Ecdysozoa</taxon>
        <taxon>Arthropoda</taxon>
        <taxon>Hexapoda</taxon>
        <taxon>Insecta</taxon>
        <taxon>Pterygota</taxon>
        <taxon>Neoptera</taxon>
        <taxon>Endopterygota</taxon>
        <taxon>Lepidoptera</taxon>
        <taxon>Glossata</taxon>
        <taxon>Ditrysia</taxon>
        <taxon>Papilionoidea</taxon>
        <taxon>Papilionidae</taxon>
        <taxon>Parnassiinae</taxon>
        <taxon>Parnassini</taxon>
        <taxon>Parnassius</taxon>
        <taxon>Parnassius</taxon>
    </lineage>
</organism>
<evidence type="ECO:0000259" key="2">
    <source>
        <dbReference type="SMART" id="SM00093"/>
    </source>
</evidence>
<dbReference type="Proteomes" id="UP000691718">
    <property type="component" value="Unassembled WGS sequence"/>
</dbReference>
<dbReference type="PANTHER" id="PTHR11461">
    <property type="entry name" value="SERINE PROTEASE INHIBITOR, SERPIN"/>
    <property type="match status" value="1"/>
</dbReference>
<proteinExistence type="inferred from homology"/>
<dbReference type="SMART" id="SM00093">
    <property type="entry name" value="SERPIN"/>
    <property type="match status" value="1"/>
</dbReference>
<gene>
    <name evidence="3" type="ORF">PAPOLLO_LOCUS19603</name>
</gene>
<dbReference type="PROSITE" id="PS00284">
    <property type="entry name" value="SERPIN"/>
    <property type="match status" value="1"/>
</dbReference>
<accession>A0A8S3XMH5</accession>
<comment type="similarity">
    <text evidence="1">Belongs to the serpin family.</text>
</comment>
<evidence type="ECO:0000313" key="4">
    <source>
        <dbReference type="Proteomes" id="UP000691718"/>
    </source>
</evidence>
<dbReference type="PANTHER" id="PTHR11461:SF367">
    <property type="entry name" value="GH21475P-RELATED"/>
    <property type="match status" value="1"/>
</dbReference>
<dbReference type="InterPro" id="IPR023795">
    <property type="entry name" value="Serpin_CS"/>
</dbReference>
<dbReference type="Pfam" id="PF00079">
    <property type="entry name" value="Serpin"/>
    <property type="match status" value="1"/>
</dbReference>
<dbReference type="AlphaFoldDB" id="A0A8S3XMH5"/>
<dbReference type="EMBL" id="CAJQZP010001217">
    <property type="protein sequence ID" value="CAG5031020.1"/>
    <property type="molecule type" value="Genomic_DNA"/>
</dbReference>
<evidence type="ECO:0000313" key="3">
    <source>
        <dbReference type="EMBL" id="CAG5031020.1"/>
    </source>
</evidence>
<feature type="domain" description="Serpin" evidence="2">
    <location>
        <begin position="43"/>
        <end position="406"/>
    </location>
</feature>
<name>A0A8S3XMH5_PARAO</name>
<protein>
    <submittedName>
        <fullName evidence="3">(apollo) hypothetical protein</fullName>
    </submittedName>
</protein>
<evidence type="ECO:0000256" key="1">
    <source>
        <dbReference type="RuleBase" id="RU000411"/>
    </source>
</evidence>
<dbReference type="GO" id="GO:0004867">
    <property type="term" value="F:serine-type endopeptidase inhibitor activity"/>
    <property type="evidence" value="ECO:0007669"/>
    <property type="project" value="InterPro"/>
</dbReference>
<reference evidence="3" key="1">
    <citation type="submission" date="2021-04" db="EMBL/GenBank/DDBJ databases">
        <authorList>
            <person name="Tunstrom K."/>
        </authorList>
    </citation>
    <scope>NUCLEOTIDE SEQUENCE</scope>
</reference>
<keyword evidence="4" id="KW-1185">Reference proteome</keyword>
<dbReference type="InterPro" id="IPR000215">
    <property type="entry name" value="Serpin_fam"/>
</dbReference>
<dbReference type="CDD" id="cd19598">
    <property type="entry name" value="serpin77Ba-like_insects"/>
    <property type="match status" value="1"/>
</dbReference>
<dbReference type="OrthoDB" id="9440847at2759"/>
<dbReference type="PROSITE" id="PS51257">
    <property type="entry name" value="PROKAR_LIPOPROTEIN"/>
    <property type="match status" value="1"/>
</dbReference>